<evidence type="ECO:0000256" key="2">
    <source>
        <dbReference type="ARBA" id="ARBA00022670"/>
    </source>
</evidence>
<evidence type="ECO:0000256" key="6">
    <source>
        <dbReference type="ARBA" id="ARBA00022833"/>
    </source>
</evidence>
<dbReference type="Pfam" id="PF04389">
    <property type="entry name" value="Peptidase_M28"/>
    <property type="match status" value="1"/>
</dbReference>
<evidence type="ECO:0000313" key="9">
    <source>
        <dbReference type="EMBL" id="MDF8263115.1"/>
    </source>
</evidence>
<dbReference type="PANTHER" id="PTHR12147:SF26">
    <property type="entry name" value="PEPTIDASE M28 DOMAIN-CONTAINING PROTEIN"/>
    <property type="match status" value="1"/>
</dbReference>
<feature type="domain" description="Peptidase M28" evidence="8">
    <location>
        <begin position="109"/>
        <end position="316"/>
    </location>
</feature>
<reference evidence="9 10" key="1">
    <citation type="submission" date="2023-03" db="EMBL/GenBank/DDBJ databases">
        <title>YIM 133296 draft genome.</title>
        <authorList>
            <person name="Xiong L."/>
        </authorList>
    </citation>
    <scope>NUCLEOTIDE SEQUENCE [LARGE SCALE GENOMIC DNA]</scope>
    <source>
        <strain evidence="9 10">YIM 133296</strain>
    </source>
</reference>
<name>A0ABT6C310_9MICO</name>
<sequence>MPYLRPLAALTGVVAAATFAHPSVAGAISAPERTGLAAVPTLAGPDIPVDATKAHLDQLQKIADDNGGNRAAGSAGYQASVDYVKGKLDEAGFTTTVQEFDSPNGTSYNVIADWPGGTSGKVVMFGSHLDSVEEGPGINDNGSGTAGVLETALTYAKSGEKPTNTVRFAFWGAEEQGLYGSTHYVDSLSSGDTSAIASYTNFDMIASPNPGYFVYDDNSNGNGIRDDLTAHYDEVGVKWEYTDPQGRSDHAAFIDAGIPTGGVYSGGEETKSQAQADKWGGEAGAEFDPCYHQSCDTSQNLDLDALDKNTDTIGAMVWSYATKDLNTITVPKAA</sequence>
<dbReference type="InterPro" id="IPR045175">
    <property type="entry name" value="M28_fam"/>
</dbReference>
<evidence type="ECO:0000259" key="8">
    <source>
        <dbReference type="Pfam" id="PF04389"/>
    </source>
</evidence>
<protein>
    <submittedName>
        <fullName evidence="9">M28 family metallopeptidase</fullName>
    </submittedName>
</protein>
<keyword evidence="5" id="KW-0378">Hydrolase</keyword>
<dbReference type="RefSeq" id="WP_277190902.1">
    <property type="nucleotide sequence ID" value="NZ_JAROAV010000008.1"/>
</dbReference>
<dbReference type="InterPro" id="IPR007484">
    <property type="entry name" value="Peptidase_M28"/>
</dbReference>
<dbReference type="Proteomes" id="UP001528912">
    <property type="component" value="Unassembled WGS sequence"/>
</dbReference>
<dbReference type="SUPFAM" id="SSF53187">
    <property type="entry name" value="Zn-dependent exopeptidases"/>
    <property type="match status" value="1"/>
</dbReference>
<feature type="signal peptide" evidence="7">
    <location>
        <begin position="1"/>
        <end position="25"/>
    </location>
</feature>
<comment type="caution">
    <text evidence="9">The sequence shown here is derived from an EMBL/GenBank/DDBJ whole genome shotgun (WGS) entry which is preliminary data.</text>
</comment>
<evidence type="ECO:0000256" key="1">
    <source>
        <dbReference type="ARBA" id="ARBA00005957"/>
    </source>
</evidence>
<dbReference type="CDD" id="cd03876">
    <property type="entry name" value="M28_SGAP_like"/>
    <property type="match status" value="1"/>
</dbReference>
<dbReference type="EMBL" id="JAROAV010000008">
    <property type="protein sequence ID" value="MDF8263115.1"/>
    <property type="molecule type" value="Genomic_DNA"/>
</dbReference>
<keyword evidence="10" id="KW-1185">Reference proteome</keyword>
<evidence type="ECO:0000256" key="7">
    <source>
        <dbReference type="SAM" id="SignalP"/>
    </source>
</evidence>
<evidence type="ECO:0000256" key="4">
    <source>
        <dbReference type="ARBA" id="ARBA00022729"/>
    </source>
</evidence>
<gene>
    <name evidence="9" type="ORF">P4R38_02495</name>
</gene>
<evidence type="ECO:0000256" key="5">
    <source>
        <dbReference type="ARBA" id="ARBA00022801"/>
    </source>
</evidence>
<comment type="similarity">
    <text evidence="1">Belongs to the peptidase M28 family. M28A subfamily.</text>
</comment>
<proteinExistence type="inferred from homology"/>
<organism evidence="9 10">
    <name type="scientific">Luteipulveratus flavus</name>
    <dbReference type="NCBI Taxonomy" id="3031728"/>
    <lineage>
        <taxon>Bacteria</taxon>
        <taxon>Bacillati</taxon>
        <taxon>Actinomycetota</taxon>
        <taxon>Actinomycetes</taxon>
        <taxon>Micrococcales</taxon>
        <taxon>Dermacoccaceae</taxon>
        <taxon>Luteipulveratus</taxon>
    </lineage>
</organism>
<keyword evidence="3" id="KW-0479">Metal-binding</keyword>
<accession>A0ABT6C310</accession>
<keyword evidence="4 7" id="KW-0732">Signal</keyword>
<dbReference type="Gene3D" id="3.40.630.10">
    <property type="entry name" value="Zn peptidases"/>
    <property type="match status" value="1"/>
</dbReference>
<keyword evidence="6" id="KW-0862">Zinc</keyword>
<evidence type="ECO:0000256" key="3">
    <source>
        <dbReference type="ARBA" id="ARBA00022723"/>
    </source>
</evidence>
<dbReference type="PANTHER" id="PTHR12147">
    <property type="entry name" value="METALLOPEPTIDASE M28 FAMILY MEMBER"/>
    <property type="match status" value="1"/>
</dbReference>
<evidence type="ECO:0000313" key="10">
    <source>
        <dbReference type="Proteomes" id="UP001528912"/>
    </source>
</evidence>
<dbReference type="InterPro" id="IPR041756">
    <property type="entry name" value="M28_SGAP-like"/>
</dbReference>
<keyword evidence="2" id="KW-0645">Protease</keyword>
<feature type="chain" id="PRO_5045607092" evidence="7">
    <location>
        <begin position="26"/>
        <end position="334"/>
    </location>
</feature>